<evidence type="ECO:0000256" key="6">
    <source>
        <dbReference type="PROSITE-ProRule" id="PRU00221"/>
    </source>
</evidence>
<dbReference type="EMBL" id="LT635758">
    <property type="protein sequence ID" value="SGZ52019.1"/>
    <property type="molecule type" value="Genomic_DNA"/>
</dbReference>
<keyword evidence="8" id="KW-1185">Reference proteome</keyword>
<dbReference type="STRING" id="45354.A0A1L0BLD9"/>
<dbReference type="InterPro" id="IPR001680">
    <property type="entry name" value="WD40_rpt"/>
</dbReference>
<keyword evidence="3 6" id="KW-0853">WD repeat</keyword>
<dbReference type="AlphaFoldDB" id="A0A1L0BLD9"/>
<feature type="repeat" description="WD" evidence="6">
    <location>
        <begin position="118"/>
        <end position="159"/>
    </location>
</feature>
<proteinExistence type="inferred from homology"/>
<evidence type="ECO:0000313" key="8">
    <source>
        <dbReference type="Proteomes" id="UP000182334"/>
    </source>
</evidence>
<evidence type="ECO:0000256" key="3">
    <source>
        <dbReference type="ARBA" id="ARBA00022574"/>
    </source>
</evidence>
<dbReference type="Proteomes" id="UP000182334">
    <property type="component" value="Chromosome III"/>
</dbReference>
<evidence type="ECO:0000256" key="4">
    <source>
        <dbReference type="ARBA" id="ARBA00022737"/>
    </source>
</evidence>
<dbReference type="Gene3D" id="2.130.10.10">
    <property type="entry name" value="YVTN repeat-like/Quinoprotein amine dehydrogenase"/>
    <property type="match status" value="2"/>
</dbReference>
<dbReference type="PANTHER" id="PTHR19861:SF0">
    <property type="entry name" value="WD REPEAT-CONTAINING PROTEIN 82"/>
    <property type="match status" value="1"/>
</dbReference>
<dbReference type="GO" id="GO:0016070">
    <property type="term" value="P:RNA metabolic process"/>
    <property type="evidence" value="ECO:0007669"/>
    <property type="project" value="UniProtKB-ARBA"/>
</dbReference>
<protein>
    <submittedName>
        <fullName evidence="7">CIC11C00000005231</fullName>
    </submittedName>
</protein>
<dbReference type="PROSITE" id="PS50294">
    <property type="entry name" value="WD_REPEATS_REGION"/>
    <property type="match status" value="1"/>
</dbReference>
<accession>A0A1L0BLD9</accession>
<dbReference type="Pfam" id="PF00400">
    <property type="entry name" value="WD40"/>
    <property type="match status" value="3"/>
</dbReference>
<evidence type="ECO:0000256" key="2">
    <source>
        <dbReference type="ARBA" id="ARBA00005616"/>
    </source>
</evidence>
<dbReference type="PROSITE" id="PS50082">
    <property type="entry name" value="WD_REPEATS_2"/>
    <property type="match status" value="1"/>
</dbReference>
<dbReference type="InterPro" id="IPR015943">
    <property type="entry name" value="WD40/YVTN_repeat-like_dom_sf"/>
</dbReference>
<comment type="similarity">
    <text evidence="2">Belongs to the WD repeat SWD2 family.</text>
</comment>
<dbReference type="InterPro" id="IPR036322">
    <property type="entry name" value="WD40_repeat_dom_sf"/>
</dbReference>
<organism evidence="7 8">
    <name type="scientific">Sungouiella intermedia</name>
    <dbReference type="NCBI Taxonomy" id="45354"/>
    <lineage>
        <taxon>Eukaryota</taxon>
        <taxon>Fungi</taxon>
        <taxon>Dikarya</taxon>
        <taxon>Ascomycota</taxon>
        <taxon>Saccharomycotina</taxon>
        <taxon>Pichiomycetes</taxon>
        <taxon>Metschnikowiaceae</taxon>
        <taxon>Sungouiella</taxon>
    </lineage>
</organism>
<evidence type="ECO:0000256" key="1">
    <source>
        <dbReference type="ARBA" id="ARBA00004123"/>
    </source>
</evidence>
<keyword evidence="5" id="KW-0539">Nucleus</keyword>
<dbReference type="GO" id="GO:0003682">
    <property type="term" value="F:chromatin binding"/>
    <property type="evidence" value="ECO:0007669"/>
    <property type="project" value="TreeGrafter"/>
</dbReference>
<dbReference type="PANTHER" id="PTHR19861">
    <property type="entry name" value="WD40 REPEAT PROTEIN SWD2"/>
    <property type="match status" value="1"/>
</dbReference>
<comment type="subcellular location">
    <subcellularLocation>
        <location evidence="1">Nucleus</location>
    </subcellularLocation>
</comment>
<gene>
    <name evidence="7" type="ORF">SAMEA4029010_CIC11G00000005231</name>
</gene>
<keyword evidence="4" id="KW-0677">Repeat</keyword>
<evidence type="ECO:0000313" key="7">
    <source>
        <dbReference type="EMBL" id="SGZ52019.1"/>
    </source>
</evidence>
<dbReference type="SUPFAM" id="SSF50978">
    <property type="entry name" value="WD40 repeat-like"/>
    <property type="match status" value="1"/>
</dbReference>
<dbReference type="OrthoDB" id="27537at2759"/>
<reference evidence="7 8" key="1">
    <citation type="submission" date="2016-10" db="EMBL/GenBank/DDBJ databases">
        <authorList>
            <person name="de Groot N.N."/>
        </authorList>
    </citation>
    <scope>NUCLEOTIDE SEQUENCE [LARGE SCALE GENOMIC DNA]</scope>
    <source>
        <strain evidence="7 8">CBS 141442</strain>
    </source>
</reference>
<sequence length="353" mass="38728">MSKRSASSLPITDKILASFRPSKILSYHDGASVTCLDFDSTGQYLISSGVDKSIQLYDCHKGVRYKDVQSQKYGAHLAKFTHNDLNCLYASTPQVEGDDADHSIRYLSLTSKSYLRYFRGHKDQVTALEVNPVSDTFLTASADHTVKHWDLRTATCMGSLGMGQTSVIAFDPHGIVFAVGRGPTEQSDGVQGSISLYDVASFERGAFLTVSVAGVRGEKWTKLEFSNNGKYLLVGTDSSQHYLLDAILGKQVAKLVLTQEYHKGWLHFDYSSTGSVCFTPDGRFVIAGSPHGTLAIFDLSKLEGKDTKHLYPFKVLDGKQGVTKVIAFDPKLYTFASADDSVVLWAPTVGEYD</sequence>
<dbReference type="SMART" id="SM00320">
    <property type="entry name" value="WD40"/>
    <property type="match status" value="4"/>
</dbReference>
<evidence type="ECO:0000256" key="5">
    <source>
        <dbReference type="ARBA" id="ARBA00023242"/>
    </source>
</evidence>
<name>A0A1L0BLD9_9ASCO</name>
<dbReference type="GO" id="GO:0048188">
    <property type="term" value="C:Set1C/COMPASS complex"/>
    <property type="evidence" value="ECO:0007669"/>
    <property type="project" value="TreeGrafter"/>
</dbReference>
<dbReference type="InterPro" id="IPR037867">
    <property type="entry name" value="Swd2/WDR82"/>
</dbReference>